<dbReference type="AlphaFoldDB" id="A0A433UH87"/>
<keyword evidence="2" id="KW-1185">Reference proteome</keyword>
<comment type="caution">
    <text evidence="1">The sequence shown here is derived from an EMBL/GenBank/DDBJ whole genome shotgun (WGS) entry which is preliminary data.</text>
</comment>
<accession>A0A433UH87</accession>
<dbReference type="Proteomes" id="UP000276103">
    <property type="component" value="Unassembled WGS sequence"/>
</dbReference>
<evidence type="ECO:0000313" key="1">
    <source>
        <dbReference type="EMBL" id="RUS93200.1"/>
    </source>
</evidence>
<evidence type="ECO:0000313" key="2">
    <source>
        <dbReference type="Proteomes" id="UP000276103"/>
    </source>
</evidence>
<dbReference type="OrthoDB" id="495507at2"/>
<name>A0A433UH87_ANAVA</name>
<proteinExistence type="predicted"/>
<organism evidence="1 2">
    <name type="scientific">Trichormus variabilis SAG 1403-4b</name>
    <dbReference type="NCBI Taxonomy" id="447716"/>
    <lineage>
        <taxon>Bacteria</taxon>
        <taxon>Bacillati</taxon>
        <taxon>Cyanobacteriota</taxon>
        <taxon>Cyanophyceae</taxon>
        <taxon>Nostocales</taxon>
        <taxon>Nostocaceae</taxon>
        <taxon>Trichormus</taxon>
    </lineage>
</organism>
<dbReference type="EMBL" id="RSCM01000020">
    <property type="protein sequence ID" value="RUS93200.1"/>
    <property type="molecule type" value="Genomic_DNA"/>
</dbReference>
<gene>
    <name evidence="1" type="ORF">DSM107003_45160</name>
</gene>
<dbReference type="RefSeq" id="WP_127056320.1">
    <property type="nucleotide sequence ID" value="NZ_RSCM01000020.1"/>
</dbReference>
<protein>
    <submittedName>
        <fullName evidence="1">Uncharacterized protein</fullName>
    </submittedName>
</protein>
<sequence length="87" mass="9573">MKTQVVNITYEIEIKPGEKLTLPESLTNNIGAGNWIITIQPKPNSSPVTRSHDAFLKGYTSEDEGLYDDYTTGNLNFNANKKTPNGG</sequence>
<reference evidence="1 2" key="1">
    <citation type="journal article" date="2019" name="Genome Biol. Evol.">
        <title>Day and night: Metabolic profiles and evolutionary relationships of six axenic non-marine cyanobacteria.</title>
        <authorList>
            <person name="Will S.E."/>
            <person name="Henke P."/>
            <person name="Boedeker C."/>
            <person name="Huang S."/>
            <person name="Brinkmann H."/>
            <person name="Rohde M."/>
            <person name="Jarek M."/>
            <person name="Friedl T."/>
            <person name="Seufert S."/>
            <person name="Schumacher M."/>
            <person name="Overmann J."/>
            <person name="Neumann-Schaal M."/>
            <person name="Petersen J."/>
        </authorList>
    </citation>
    <scope>NUCLEOTIDE SEQUENCE [LARGE SCALE GENOMIC DNA]</scope>
    <source>
        <strain evidence="1 2">SAG 1403-4b</strain>
    </source>
</reference>